<dbReference type="Ensembl" id="ENSPKIT00000018655.1">
    <property type="protein sequence ID" value="ENSPKIP00000037681.1"/>
    <property type="gene ID" value="ENSPKIG00000015763.1"/>
</dbReference>
<keyword evidence="14" id="KW-1185">Reference proteome</keyword>
<evidence type="ECO:0000256" key="11">
    <source>
        <dbReference type="SAM" id="MobiDB-lite"/>
    </source>
</evidence>
<comment type="catalytic activity">
    <reaction evidence="10">
        <text>guanosine(9) in tRNA + S-adenosyl-L-methionine = N(1)-methylguanosine(9) in tRNA + S-adenosyl-L-homocysteine + H(+)</text>
        <dbReference type="Rhea" id="RHEA:43156"/>
        <dbReference type="Rhea" id="RHEA-COMP:10367"/>
        <dbReference type="Rhea" id="RHEA-COMP:10368"/>
        <dbReference type="ChEBI" id="CHEBI:15378"/>
        <dbReference type="ChEBI" id="CHEBI:57856"/>
        <dbReference type="ChEBI" id="CHEBI:59789"/>
        <dbReference type="ChEBI" id="CHEBI:73542"/>
        <dbReference type="ChEBI" id="CHEBI:74269"/>
        <dbReference type="EC" id="2.1.1.221"/>
    </reaction>
</comment>
<keyword evidence="3" id="KW-0808">Transferase</keyword>
<evidence type="ECO:0000256" key="10">
    <source>
        <dbReference type="ARBA" id="ARBA00048434"/>
    </source>
</evidence>
<protein>
    <recommendedName>
        <fullName evidence="6">tRNA methyltransferase 10 homolog B</fullName>
        <ecNumber evidence="1">2.1.1.221</ecNumber>
    </recommendedName>
    <alternativeName>
        <fullName evidence="7">RNA (guanine-9-)-methyltransferase domain-containing protein 3</fullName>
    </alternativeName>
    <alternativeName>
        <fullName evidence="8">tRNA (guanine(9)-N(1))-methyltransferase TRMT10B</fullName>
    </alternativeName>
</protein>
<feature type="compositionally biased region" description="Polar residues" evidence="11">
    <location>
        <begin position="1"/>
        <end position="11"/>
    </location>
</feature>
<dbReference type="EC" id="2.1.1.221" evidence="1"/>
<evidence type="ECO:0000256" key="5">
    <source>
        <dbReference type="ARBA" id="ARBA00023054"/>
    </source>
</evidence>
<dbReference type="STRING" id="1676925.ENSPKIP00000037681"/>
<dbReference type="Proteomes" id="UP000261540">
    <property type="component" value="Unplaced"/>
</dbReference>
<proteinExistence type="predicted"/>
<evidence type="ECO:0000256" key="1">
    <source>
        <dbReference type="ARBA" id="ARBA00012797"/>
    </source>
</evidence>
<reference evidence="13" key="1">
    <citation type="submission" date="2025-08" db="UniProtKB">
        <authorList>
            <consortium name="Ensembl"/>
        </authorList>
    </citation>
    <scope>IDENTIFICATION</scope>
</reference>
<evidence type="ECO:0000256" key="4">
    <source>
        <dbReference type="ARBA" id="ARBA00022691"/>
    </source>
</evidence>
<dbReference type="GO" id="GO:0052905">
    <property type="term" value="F:tRNA (guanosine(9)-N1)-methyltransferase activity"/>
    <property type="evidence" value="ECO:0007669"/>
    <property type="project" value="UniProtKB-EC"/>
</dbReference>
<reference evidence="13" key="2">
    <citation type="submission" date="2025-09" db="UniProtKB">
        <authorList>
            <consortium name="Ensembl"/>
        </authorList>
    </citation>
    <scope>IDENTIFICATION</scope>
</reference>
<evidence type="ECO:0000256" key="8">
    <source>
        <dbReference type="ARBA" id="ARBA00035725"/>
    </source>
</evidence>
<evidence type="ECO:0000256" key="2">
    <source>
        <dbReference type="ARBA" id="ARBA00022603"/>
    </source>
</evidence>
<dbReference type="GO" id="GO:0005654">
    <property type="term" value="C:nucleoplasm"/>
    <property type="evidence" value="ECO:0007669"/>
    <property type="project" value="TreeGrafter"/>
</dbReference>
<keyword evidence="4" id="KW-0949">S-adenosyl-L-methionine</keyword>
<dbReference type="GO" id="GO:0002939">
    <property type="term" value="P:tRNA N1-guanine methylation"/>
    <property type="evidence" value="ECO:0007669"/>
    <property type="project" value="TreeGrafter"/>
</dbReference>
<evidence type="ECO:0000256" key="7">
    <source>
        <dbReference type="ARBA" id="ARBA00035712"/>
    </source>
</evidence>
<comment type="function">
    <text evidence="9">S-adenosyl-L-methionine-dependent guanine N(1)-methyltransferase that catalyzes the formation of N(1)-methylguanine at position 9 (m1G9) in tRNAs. Probably not able to catalyze formation of N(1)-methyladenine at position 9 (m1A9) in tRNAs.</text>
</comment>
<dbReference type="InterPro" id="IPR028564">
    <property type="entry name" value="MT_TRM10-typ"/>
</dbReference>
<evidence type="ECO:0000256" key="3">
    <source>
        <dbReference type="ARBA" id="ARBA00022679"/>
    </source>
</evidence>
<feature type="region of interest" description="Disordered" evidence="11">
    <location>
        <begin position="79"/>
        <end position="108"/>
    </location>
</feature>
<feature type="region of interest" description="Disordered" evidence="11">
    <location>
        <begin position="1"/>
        <end position="33"/>
    </location>
</feature>
<keyword evidence="5" id="KW-0175">Coiled coil</keyword>
<evidence type="ECO:0000313" key="14">
    <source>
        <dbReference type="Proteomes" id="UP000261540"/>
    </source>
</evidence>
<dbReference type="InterPro" id="IPR038459">
    <property type="entry name" value="MT_TRM10-typ_sf"/>
</dbReference>
<evidence type="ECO:0000313" key="13">
    <source>
        <dbReference type="Ensembl" id="ENSPKIP00000037681.1"/>
    </source>
</evidence>
<feature type="domain" description="SAM-dependent MTase TRM10-type" evidence="12">
    <location>
        <begin position="122"/>
        <end position="319"/>
    </location>
</feature>
<dbReference type="PANTHER" id="PTHR13563">
    <property type="entry name" value="TRNA (GUANINE-9-) METHYLTRANSFERASE"/>
    <property type="match status" value="1"/>
</dbReference>
<keyword evidence="2" id="KW-0489">Methyltransferase</keyword>
<dbReference type="PROSITE" id="PS51675">
    <property type="entry name" value="SAM_MT_TRM10"/>
    <property type="match status" value="1"/>
</dbReference>
<feature type="compositionally biased region" description="Basic residues" evidence="11">
    <location>
        <begin position="80"/>
        <end position="96"/>
    </location>
</feature>
<dbReference type="AlphaFoldDB" id="A0A3B3T5U1"/>
<dbReference type="GO" id="GO:0000049">
    <property type="term" value="F:tRNA binding"/>
    <property type="evidence" value="ECO:0007669"/>
    <property type="project" value="TreeGrafter"/>
</dbReference>
<evidence type="ECO:0000259" key="12">
    <source>
        <dbReference type="PROSITE" id="PS51675"/>
    </source>
</evidence>
<name>A0A3B3T5U1_9TELE</name>
<accession>A0A3B3T5U1</accession>
<dbReference type="InterPro" id="IPR007356">
    <property type="entry name" value="tRNA_m1G_MeTrfase_euk"/>
</dbReference>
<dbReference type="InterPro" id="IPR047911">
    <property type="entry name" value="Trm10_B_MTase_dom"/>
</dbReference>
<organism evidence="13 14">
    <name type="scientific">Paramormyrops kingsleyae</name>
    <dbReference type="NCBI Taxonomy" id="1676925"/>
    <lineage>
        <taxon>Eukaryota</taxon>
        <taxon>Metazoa</taxon>
        <taxon>Chordata</taxon>
        <taxon>Craniata</taxon>
        <taxon>Vertebrata</taxon>
        <taxon>Euteleostomi</taxon>
        <taxon>Actinopterygii</taxon>
        <taxon>Neopterygii</taxon>
        <taxon>Teleostei</taxon>
        <taxon>Osteoglossocephala</taxon>
        <taxon>Osteoglossomorpha</taxon>
        <taxon>Osteoglossiformes</taxon>
        <taxon>Mormyridae</taxon>
        <taxon>Paramormyrops</taxon>
    </lineage>
</organism>
<evidence type="ECO:0000256" key="9">
    <source>
        <dbReference type="ARBA" id="ARBA00045240"/>
    </source>
</evidence>
<sequence>MVFDHTQTMNWSRGVGQEAASSQDGDRLEDTEESGLSDALGLLHIEIDCETAGKFGGDGEEILHSKNVLRKQRNWERKLAAKRSKRRGEKLRRRQRRAEASGDAGAAADSLQDSKRVLKVNARERLAQARVTGPRLCVDLSVAVCMSPKEISRLAGQIGRLYGSNRRARKPFHLFLTDLKEDSLLYRECQRMNDGFLRYAIDITEDSFLDLFPQESVIYLTPDAEQALEYVEPDKVYVLGGLVDESVQKKITYLRARDGGVPSARLPISEYMVKKTNAKNYHSKILAINQVFDILLTFCDTGSWAVALGEGIPPGKGYIIRTDDTPQIDH</sequence>
<dbReference type="GeneTree" id="ENSGT00530000063169"/>
<evidence type="ECO:0000256" key="6">
    <source>
        <dbReference type="ARBA" id="ARBA00035688"/>
    </source>
</evidence>
<dbReference type="CDD" id="cd18100">
    <property type="entry name" value="Trm10euk_B"/>
    <property type="match status" value="1"/>
</dbReference>
<dbReference type="Gene3D" id="3.40.1280.30">
    <property type="match status" value="1"/>
</dbReference>
<dbReference type="PANTHER" id="PTHR13563:SF19">
    <property type="entry name" value="TRNA METHYLTRANSFERASE 10 HOMOLOG B"/>
    <property type="match status" value="1"/>
</dbReference>